<reference evidence="3 4" key="1">
    <citation type="submission" date="2018-08" db="EMBL/GenBank/DDBJ databases">
        <title>A genome reference for cultivated species of the human gut microbiota.</title>
        <authorList>
            <person name="Zou Y."/>
            <person name="Xue W."/>
            <person name="Luo G."/>
        </authorList>
    </citation>
    <scope>NUCLEOTIDE SEQUENCE [LARGE SCALE GENOMIC DNA]</scope>
    <source>
        <strain evidence="3 4">AM28-39</strain>
    </source>
</reference>
<dbReference type="Pfam" id="PF13439">
    <property type="entry name" value="Glyco_transf_4"/>
    <property type="match status" value="1"/>
</dbReference>
<organism evidence="3 4">
    <name type="scientific">Coprococcus catus</name>
    <dbReference type="NCBI Taxonomy" id="116085"/>
    <lineage>
        <taxon>Bacteria</taxon>
        <taxon>Bacillati</taxon>
        <taxon>Bacillota</taxon>
        <taxon>Clostridia</taxon>
        <taxon>Lachnospirales</taxon>
        <taxon>Lachnospiraceae</taxon>
        <taxon>Coprococcus</taxon>
    </lineage>
</organism>
<dbReference type="SUPFAM" id="SSF53756">
    <property type="entry name" value="UDP-Glycosyltransferase/glycogen phosphorylase"/>
    <property type="match status" value="1"/>
</dbReference>
<proteinExistence type="predicted"/>
<dbReference type="RefSeq" id="WP_117538891.1">
    <property type="nucleotide sequence ID" value="NZ_QVFD01000002.1"/>
</dbReference>
<dbReference type="AlphaFoldDB" id="A0A3E2XP56"/>
<dbReference type="CDD" id="cd03801">
    <property type="entry name" value="GT4_PimA-like"/>
    <property type="match status" value="1"/>
</dbReference>
<dbReference type="GO" id="GO:0016757">
    <property type="term" value="F:glycosyltransferase activity"/>
    <property type="evidence" value="ECO:0007669"/>
    <property type="project" value="InterPro"/>
</dbReference>
<dbReference type="Gene3D" id="3.40.50.2000">
    <property type="entry name" value="Glycogen Phosphorylase B"/>
    <property type="match status" value="2"/>
</dbReference>
<evidence type="ECO:0000259" key="2">
    <source>
        <dbReference type="Pfam" id="PF13439"/>
    </source>
</evidence>
<evidence type="ECO:0000259" key="1">
    <source>
        <dbReference type="Pfam" id="PF00534"/>
    </source>
</evidence>
<dbReference type="InterPro" id="IPR001296">
    <property type="entry name" value="Glyco_trans_1"/>
</dbReference>
<dbReference type="Pfam" id="PF00534">
    <property type="entry name" value="Glycos_transf_1"/>
    <property type="match status" value="1"/>
</dbReference>
<accession>A0A3E2XP56</accession>
<evidence type="ECO:0000313" key="4">
    <source>
        <dbReference type="Proteomes" id="UP000261231"/>
    </source>
</evidence>
<feature type="domain" description="Glycosyltransferase subfamily 4-like N-terminal" evidence="2">
    <location>
        <begin position="48"/>
        <end position="162"/>
    </location>
</feature>
<comment type="caution">
    <text evidence="3">The sequence shown here is derived from an EMBL/GenBank/DDBJ whole genome shotgun (WGS) entry which is preliminary data.</text>
</comment>
<dbReference type="Proteomes" id="UP000261231">
    <property type="component" value="Unassembled WGS sequence"/>
</dbReference>
<gene>
    <name evidence="3" type="ORF">DW747_02750</name>
</gene>
<keyword evidence="3" id="KW-0808">Transferase</keyword>
<feature type="domain" description="Glycosyl transferase family 1" evidence="1">
    <location>
        <begin position="169"/>
        <end position="325"/>
    </location>
</feature>
<dbReference type="PANTHER" id="PTHR12526">
    <property type="entry name" value="GLYCOSYLTRANSFERASE"/>
    <property type="match status" value="1"/>
</dbReference>
<dbReference type="InterPro" id="IPR028098">
    <property type="entry name" value="Glyco_trans_4-like_N"/>
</dbReference>
<evidence type="ECO:0000313" key="3">
    <source>
        <dbReference type="EMBL" id="RGC50306.1"/>
    </source>
</evidence>
<protein>
    <submittedName>
        <fullName evidence="3">Glycosyltransferase family 1 protein</fullName>
    </submittedName>
</protein>
<name>A0A3E2XP56_9FIRM</name>
<dbReference type="EMBL" id="QVFD01000002">
    <property type="protein sequence ID" value="RGC50306.1"/>
    <property type="molecule type" value="Genomic_DNA"/>
</dbReference>
<keyword evidence="4" id="KW-1185">Reference proteome</keyword>
<sequence>MVKVLVVGPSPTRSKGGMATVIEEIAKDKMLNAKFDIDIYESYVDGNKLRVLLFSMFSFIKFYFTKRNYDVYHIHAASYGSTFRKGWYVHAAKKWGKKVILHIHGAEYMLFYEKSNQKDKIVSILKEADEVIALSADWKKKFDETFGLKNCVILENGIDTERLKPAITSVKDHPHTFVSLGRLGERKGTYDLIKAIERVKVQIPDIKCYLAGDGDIDRCKQIVEEKNLKSNIFIVGWADFDRKLELLKKSSVLVLPSYNEGLPMAILEGMACGKAIISTTVGAIPEVVKEKNGILIEPGDTEKLSEALIRYCMNQETVEKIGKNNIALIHTKYSMDAMHQKLAQYYINVMQEKRV</sequence>
<dbReference type="OrthoDB" id="9806653at2"/>